<gene>
    <name evidence="1" type="ORF">MUN79_01345</name>
</gene>
<dbReference type="AlphaFoldDB" id="A0A8T9QAW8"/>
<evidence type="ECO:0008006" key="3">
    <source>
        <dbReference type="Google" id="ProtNLM"/>
    </source>
</evidence>
<organism evidence="1 2">
    <name type="scientific">Hymenobacter cellulosilyticus</name>
    <dbReference type="NCBI Taxonomy" id="2932248"/>
    <lineage>
        <taxon>Bacteria</taxon>
        <taxon>Pseudomonadati</taxon>
        <taxon>Bacteroidota</taxon>
        <taxon>Cytophagia</taxon>
        <taxon>Cytophagales</taxon>
        <taxon>Hymenobacteraceae</taxon>
        <taxon>Hymenobacter</taxon>
    </lineage>
</organism>
<proteinExistence type="predicted"/>
<protein>
    <recommendedName>
        <fullName evidence="3">Glyoxalase</fullName>
    </recommendedName>
</protein>
<dbReference type="Proteomes" id="UP000831796">
    <property type="component" value="Chromosome"/>
</dbReference>
<evidence type="ECO:0000313" key="2">
    <source>
        <dbReference type="Proteomes" id="UP000831796"/>
    </source>
</evidence>
<sequence>MAPELPTSSDTALLALRPTLPTALTAEPEATAGDFLHRTLRPVLKLQNDLLLQLVADFVREHHVAFLTRSPADQLRTLAELLGRNVKLRYTIIGVVIGLFTRAEQAFYRQHRSEVNRRLMELATQRVQSQLPELAALLTTSGAA</sequence>
<reference evidence="1" key="1">
    <citation type="submission" date="2022-04" db="EMBL/GenBank/DDBJ databases">
        <title>Hymenobacter sp. isolated from the air.</title>
        <authorList>
            <person name="Won M."/>
            <person name="Lee C.-M."/>
            <person name="Woen H.-Y."/>
            <person name="Kwon S.-W."/>
        </authorList>
    </citation>
    <scope>NUCLEOTIDE SEQUENCE</scope>
    <source>
        <strain evidence="1">5116S-3</strain>
    </source>
</reference>
<dbReference type="RefSeq" id="WP_244676027.1">
    <property type="nucleotide sequence ID" value="NZ_CP095046.1"/>
</dbReference>
<keyword evidence="2" id="KW-1185">Reference proteome</keyword>
<accession>A0A8T9QAW8</accession>
<dbReference type="EMBL" id="CP095046">
    <property type="protein sequence ID" value="UOQ72669.1"/>
    <property type="molecule type" value="Genomic_DNA"/>
</dbReference>
<name>A0A8T9QAW8_9BACT</name>
<dbReference type="KEGG" id="hcu:MUN79_01345"/>
<evidence type="ECO:0000313" key="1">
    <source>
        <dbReference type="EMBL" id="UOQ72669.1"/>
    </source>
</evidence>